<proteinExistence type="predicted"/>
<dbReference type="EMBL" id="JAMYRI010000003">
    <property type="protein sequence ID" value="MER9283748.1"/>
    <property type="molecule type" value="Genomic_DNA"/>
</dbReference>
<sequence>MAMHNCGMIRDMGKKAKHKARLAIIAPQLEDEVQTEAAYYARKCGITPEEALRIIEDANRSKSPKGLTVVPISGR</sequence>
<evidence type="ECO:0000313" key="2">
    <source>
        <dbReference type="Proteomes" id="UP001480082"/>
    </source>
</evidence>
<protein>
    <submittedName>
        <fullName evidence="1">Uncharacterized protein</fullName>
    </submittedName>
</protein>
<dbReference type="Proteomes" id="UP001480082">
    <property type="component" value="Unassembled WGS sequence"/>
</dbReference>
<reference evidence="1 2" key="1">
    <citation type="journal article" date="2024" name="Proc. Natl. Acad. Sci. U.S.A.">
        <title>The evolutionary genomics of adaptation to stress in wild rhizobium bacteria.</title>
        <authorList>
            <person name="Kehlet-Delgado H."/>
            <person name="Montoya A.P."/>
            <person name="Jensen K.T."/>
            <person name="Wendlandt C.E."/>
            <person name="Dexheimer C."/>
            <person name="Roberts M."/>
            <person name="Torres Martinez L."/>
            <person name="Friesen M.L."/>
            <person name="Griffitts J.S."/>
            <person name="Porter S.S."/>
        </authorList>
    </citation>
    <scope>NUCLEOTIDE SEQUENCE [LARGE SCALE GENOMIC DNA]</scope>
    <source>
        <strain evidence="1 2">M0468</strain>
    </source>
</reference>
<organism evidence="1 2">
    <name type="scientific">Mesorhizobium australicum</name>
    <dbReference type="NCBI Taxonomy" id="536018"/>
    <lineage>
        <taxon>Bacteria</taxon>
        <taxon>Pseudomonadati</taxon>
        <taxon>Pseudomonadota</taxon>
        <taxon>Alphaproteobacteria</taxon>
        <taxon>Hyphomicrobiales</taxon>
        <taxon>Phyllobacteriaceae</taxon>
        <taxon>Mesorhizobium</taxon>
    </lineage>
</organism>
<accession>A0ACC6SVP0</accession>
<evidence type="ECO:0000313" key="1">
    <source>
        <dbReference type="EMBL" id="MER9283748.1"/>
    </source>
</evidence>
<keyword evidence="2" id="KW-1185">Reference proteome</keyword>
<gene>
    <name evidence="1" type="ORF">NKI81_07195</name>
</gene>
<comment type="caution">
    <text evidence="1">The sequence shown here is derived from an EMBL/GenBank/DDBJ whole genome shotgun (WGS) entry which is preliminary data.</text>
</comment>
<name>A0ACC6SVP0_9HYPH</name>